<sequence>MPDINIKFADLLTSGSSSLLDHYNAMGQHTLDNGADAARLTLHYLQDLSQANMNTLLQRVRQTGSTHLYAFDPASLKVQCTLGNDYRVNLFAILLDMQRNMVEGGSSVLYDGYKQWQKIGASQAWAACPPQPASHSGVARWRDDSQRIA</sequence>
<dbReference type="RefSeq" id="WP_071077639.1">
    <property type="nucleotide sequence ID" value="NZ_LFKP01000008.1"/>
</dbReference>
<evidence type="ECO:0000313" key="1">
    <source>
        <dbReference type="EMBL" id="OHV96157.1"/>
    </source>
</evidence>
<reference evidence="1 2" key="1">
    <citation type="submission" date="2015-06" db="EMBL/GenBank/DDBJ databases">
        <title>Draft genome sequencing of a biphenyl-degrading bacterium, Janthinobacterium lividum MEG1.</title>
        <authorList>
            <person name="Shimodaira J."/>
            <person name="Hatta T."/>
        </authorList>
    </citation>
    <scope>NUCLEOTIDE SEQUENCE [LARGE SCALE GENOMIC DNA]</scope>
    <source>
        <strain evidence="1 2">MEG1</strain>
    </source>
</reference>
<proteinExistence type="predicted"/>
<name>A0A1S1U6Q6_9BURK</name>
<dbReference type="EMBL" id="LFKP01000008">
    <property type="protein sequence ID" value="OHV96157.1"/>
    <property type="molecule type" value="Genomic_DNA"/>
</dbReference>
<dbReference type="AlphaFoldDB" id="A0A1S1U6Q6"/>
<comment type="caution">
    <text evidence="1">The sequence shown here is derived from an EMBL/GenBank/DDBJ whole genome shotgun (WGS) entry which is preliminary data.</text>
</comment>
<evidence type="ECO:0000313" key="2">
    <source>
        <dbReference type="Proteomes" id="UP000179840"/>
    </source>
</evidence>
<protein>
    <submittedName>
        <fullName evidence="1">Uncharacterized protein</fullName>
    </submittedName>
</protein>
<gene>
    <name evidence="1" type="ORF">AKG95_15190</name>
</gene>
<accession>A0A1S1U6Q6</accession>
<organism evidence="1 2">
    <name type="scientific">Janthinobacterium lividum</name>
    <dbReference type="NCBI Taxonomy" id="29581"/>
    <lineage>
        <taxon>Bacteria</taxon>
        <taxon>Pseudomonadati</taxon>
        <taxon>Pseudomonadota</taxon>
        <taxon>Betaproteobacteria</taxon>
        <taxon>Burkholderiales</taxon>
        <taxon>Oxalobacteraceae</taxon>
        <taxon>Janthinobacterium</taxon>
    </lineage>
</organism>
<dbReference type="Proteomes" id="UP000179840">
    <property type="component" value="Unassembled WGS sequence"/>
</dbReference>